<dbReference type="InterPro" id="IPR008407">
    <property type="entry name" value="Brnchd-chn_aa_trnsp_AzlD"/>
</dbReference>
<evidence type="ECO:0000313" key="4">
    <source>
        <dbReference type="Proteomes" id="UP000295484"/>
    </source>
</evidence>
<dbReference type="Proteomes" id="UP000295484">
    <property type="component" value="Unassembled WGS sequence"/>
</dbReference>
<reference evidence="2" key="3">
    <citation type="submission" date="2021-01" db="EMBL/GenBank/DDBJ databases">
        <authorList>
            <person name="Guzman M.S."/>
        </authorList>
    </citation>
    <scope>NUCLEOTIDE SEQUENCE</scope>
    <source>
        <strain evidence="2">AB19</strain>
    </source>
</reference>
<sequence length="109" mass="11385">MISDAAFWTLTAALAVGTFLIRFSFLGIFGRRTLPPWALLHLKYVGVAVFPALVAPLVLWPEATGGSPDPARLIAALAALIAGLRVSVVAAIVAGMGTLYLIEAAARLL</sequence>
<dbReference type="AlphaFoldDB" id="A0A4R8G735"/>
<keyword evidence="1" id="KW-0812">Transmembrane</keyword>
<organism evidence="3 4">
    <name type="scientific">Rhodovulum visakhapatnamense</name>
    <dbReference type="NCBI Taxonomy" id="364297"/>
    <lineage>
        <taxon>Bacteria</taxon>
        <taxon>Pseudomonadati</taxon>
        <taxon>Pseudomonadota</taxon>
        <taxon>Alphaproteobacteria</taxon>
        <taxon>Rhodobacterales</taxon>
        <taxon>Paracoccaceae</taxon>
        <taxon>Rhodovulum</taxon>
    </lineage>
</organism>
<name>A0A4R8G735_9RHOB</name>
<evidence type="ECO:0000313" key="3">
    <source>
        <dbReference type="EMBL" id="TDX32452.1"/>
    </source>
</evidence>
<dbReference type="Proteomes" id="UP000635853">
    <property type="component" value="Unassembled WGS sequence"/>
</dbReference>
<evidence type="ECO:0000313" key="5">
    <source>
        <dbReference type="Proteomes" id="UP000635853"/>
    </source>
</evidence>
<evidence type="ECO:0000313" key="2">
    <source>
        <dbReference type="EMBL" id="MBL3579083.1"/>
    </source>
</evidence>
<reference evidence="3 4" key="1">
    <citation type="submission" date="2019-03" db="EMBL/GenBank/DDBJ databases">
        <title>Genomic Encyclopedia of Type Strains, Phase IV (KMG-IV): sequencing the most valuable type-strain genomes for metagenomic binning, comparative biology and taxonomic classification.</title>
        <authorList>
            <person name="Goeker M."/>
        </authorList>
    </citation>
    <scope>NUCLEOTIDE SEQUENCE [LARGE SCALE GENOMIC DNA]</scope>
    <source>
        <strain evidence="3 4">JA181</strain>
    </source>
</reference>
<accession>A0A4R8G735</accession>
<dbReference type="Pfam" id="PF05437">
    <property type="entry name" value="AzlD"/>
    <property type="match status" value="1"/>
</dbReference>
<dbReference type="RefSeq" id="WP_075785989.1">
    <property type="nucleotide sequence ID" value="NZ_JAESIL010000054.1"/>
</dbReference>
<feature type="transmembrane region" description="Helical" evidence="1">
    <location>
        <begin position="73"/>
        <end position="102"/>
    </location>
</feature>
<feature type="transmembrane region" description="Helical" evidence="1">
    <location>
        <begin position="41"/>
        <end position="61"/>
    </location>
</feature>
<keyword evidence="1" id="KW-0472">Membrane</keyword>
<proteinExistence type="predicted"/>
<protein>
    <submittedName>
        <fullName evidence="2">AzlD domain-containing protein</fullName>
    </submittedName>
    <submittedName>
        <fullName evidence="3">Branched-subunit amino acid transport protein</fullName>
    </submittedName>
</protein>
<evidence type="ECO:0000256" key="1">
    <source>
        <dbReference type="SAM" id="Phobius"/>
    </source>
</evidence>
<keyword evidence="1" id="KW-1133">Transmembrane helix</keyword>
<reference evidence="5" key="2">
    <citation type="submission" date="2021-01" db="EMBL/GenBank/DDBJ databases">
        <title>Draft genomes of Rhodovulum sulfidophilum.</title>
        <authorList>
            <person name="Guzman M.S."/>
        </authorList>
    </citation>
    <scope>NUCLEOTIDE SEQUENCE [LARGE SCALE GENOMIC DNA]</scope>
    <source>
        <strain evidence="5">AB19</strain>
    </source>
</reference>
<gene>
    <name evidence="3" type="ORF">EV657_10321</name>
    <name evidence="2" type="ORF">JMJ92_13095</name>
</gene>
<dbReference type="EMBL" id="JAESIL010000054">
    <property type="protein sequence ID" value="MBL3579083.1"/>
    <property type="molecule type" value="Genomic_DNA"/>
</dbReference>
<keyword evidence="5" id="KW-1185">Reference proteome</keyword>
<feature type="transmembrane region" description="Helical" evidence="1">
    <location>
        <begin position="6"/>
        <end position="29"/>
    </location>
</feature>
<dbReference type="EMBL" id="SOEB01000003">
    <property type="protein sequence ID" value="TDX32452.1"/>
    <property type="molecule type" value="Genomic_DNA"/>
</dbReference>
<comment type="caution">
    <text evidence="3">The sequence shown here is derived from an EMBL/GenBank/DDBJ whole genome shotgun (WGS) entry which is preliminary data.</text>
</comment>